<protein>
    <submittedName>
        <fullName evidence="1">Uncharacterized protein</fullName>
    </submittedName>
</protein>
<dbReference type="AlphaFoldDB" id="A0A438GII4"/>
<sequence>MLSPGTFRGSSNFHANQGGFRGRSFGGSGRGRGEYAIIGFIHHFRVNFLFKDLTLVFHPTAPIAAMLATPESVYDSNRYPDSRLFMDNGTGLQAGSNGREDLSLVCKRLMIPMSRFLQSNHNLIPPEVLSIVNNVQVANSCSDSCNSLTSSPNPSNVDLWHSILDKSSALSVPTNVQIVDILQNTLVPSSHSENSTFDAVTTDISVATQSLQIISGTLML</sequence>
<organism evidence="1 2">
    <name type="scientific">Vitis vinifera</name>
    <name type="common">Grape</name>
    <dbReference type="NCBI Taxonomy" id="29760"/>
    <lineage>
        <taxon>Eukaryota</taxon>
        <taxon>Viridiplantae</taxon>
        <taxon>Streptophyta</taxon>
        <taxon>Embryophyta</taxon>
        <taxon>Tracheophyta</taxon>
        <taxon>Spermatophyta</taxon>
        <taxon>Magnoliopsida</taxon>
        <taxon>eudicotyledons</taxon>
        <taxon>Gunneridae</taxon>
        <taxon>Pentapetalae</taxon>
        <taxon>rosids</taxon>
        <taxon>Vitales</taxon>
        <taxon>Vitaceae</taxon>
        <taxon>Viteae</taxon>
        <taxon>Vitis</taxon>
    </lineage>
</organism>
<comment type="caution">
    <text evidence="1">The sequence shown here is derived from an EMBL/GenBank/DDBJ whole genome shotgun (WGS) entry which is preliminary data.</text>
</comment>
<name>A0A438GII4_VITVI</name>
<accession>A0A438GII4</accession>
<evidence type="ECO:0000313" key="1">
    <source>
        <dbReference type="EMBL" id="RVW71984.1"/>
    </source>
</evidence>
<gene>
    <name evidence="1" type="ORF">CK203_055050</name>
</gene>
<evidence type="ECO:0000313" key="2">
    <source>
        <dbReference type="Proteomes" id="UP000288805"/>
    </source>
</evidence>
<dbReference type="EMBL" id="QGNW01000425">
    <property type="protein sequence ID" value="RVW71984.1"/>
    <property type="molecule type" value="Genomic_DNA"/>
</dbReference>
<reference evidence="1 2" key="1">
    <citation type="journal article" date="2018" name="PLoS Genet.">
        <title>Population sequencing reveals clonal diversity and ancestral inbreeding in the grapevine cultivar Chardonnay.</title>
        <authorList>
            <person name="Roach M.J."/>
            <person name="Johnson D.L."/>
            <person name="Bohlmann J."/>
            <person name="van Vuuren H.J."/>
            <person name="Jones S.J."/>
            <person name="Pretorius I.S."/>
            <person name="Schmidt S.A."/>
            <person name="Borneman A.R."/>
        </authorList>
    </citation>
    <scope>NUCLEOTIDE SEQUENCE [LARGE SCALE GENOMIC DNA]</scope>
    <source>
        <strain evidence="2">cv. Chardonnay</strain>
        <tissue evidence="1">Leaf</tissue>
    </source>
</reference>
<dbReference type="Proteomes" id="UP000288805">
    <property type="component" value="Unassembled WGS sequence"/>
</dbReference>
<proteinExistence type="predicted"/>